<reference evidence="1 2" key="1">
    <citation type="submission" date="2019-08" db="EMBL/GenBank/DDBJ databases">
        <title>Identification of a novel species of the genus Boseongicola.</title>
        <authorList>
            <person name="Zhang X.-Q."/>
        </authorList>
    </citation>
    <scope>NUCLEOTIDE SEQUENCE [LARGE SCALE GENOMIC DNA]</scope>
    <source>
        <strain evidence="1 2">HY14</strain>
    </source>
</reference>
<dbReference type="GO" id="GO:0006270">
    <property type="term" value="P:DNA replication initiation"/>
    <property type="evidence" value="ECO:0007669"/>
    <property type="project" value="TreeGrafter"/>
</dbReference>
<dbReference type="Gene3D" id="3.40.50.300">
    <property type="entry name" value="P-loop containing nucleotide triphosphate hydrolases"/>
    <property type="match status" value="1"/>
</dbReference>
<accession>A0A5D0RNC5</accession>
<keyword evidence="2" id="KW-1185">Reference proteome</keyword>
<dbReference type="SUPFAM" id="SSF52540">
    <property type="entry name" value="P-loop containing nucleoside triphosphate hydrolases"/>
    <property type="match status" value="1"/>
</dbReference>
<evidence type="ECO:0000313" key="2">
    <source>
        <dbReference type="Proteomes" id="UP000322080"/>
    </source>
</evidence>
<dbReference type="InterPro" id="IPR027417">
    <property type="entry name" value="P-loop_NTPase"/>
</dbReference>
<dbReference type="GO" id="GO:0003688">
    <property type="term" value="F:DNA replication origin binding"/>
    <property type="evidence" value="ECO:0007669"/>
    <property type="project" value="TreeGrafter"/>
</dbReference>
<organism evidence="1 2">
    <name type="scientific">Maritimibacter fusiformis</name>
    <dbReference type="NCBI Taxonomy" id="2603819"/>
    <lineage>
        <taxon>Bacteria</taxon>
        <taxon>Pseudomonadati</taxon>
        <taxon>Pseudomonadota</taxon>
        <taxon>Alphaproteobacteria</taxon>
        <taxon>Rhodobacterales</taxon>
        <taxon>Roseobacteraceae</taxon>
        <taxon>Maritimibacter</taxon>
    </lineage>
</organism>
<dbReference type="GO" id="GO:0005886">
    <property type="term" value="C:plasma membrane"/>
    <property type="evidence" value="ECO:0007669"/>
    <property type="project" value="TreeGrafter"/>
</dbReference>
<dbReference type="PANTHER" id="PTHR30050:SF5">
    <property type="entry name" value="DNAA REGULATORY INACTIVATOR HDA"/>
    <property type="match status" value="1"/>
</dbReference>
<dbReference type="AlphaFoldDB" id="A0A5D0RNC5"/>
<name>A0A5D0RNC5_9RHOB</name>
<dbReference type="EMBL" id="VSIY01000003">
    <property type="protein sequence ID" value="TYB83052.1"/>
    <property type="molecule type" value="Genomic_DNA"/>
</dbReference>
<evidence type="ECO:0000313" key="1">
    <source>
        <dbReference type="EMBL" id="TYB83052.1"/>
    </source>
</evidence>
<sequence>MARQMTFELPLRPARGRGDFFVSETNYAALAAIEGWQGWPGRKMVLTGPEGAGKSHLVEVWAGLAGAEVVAADDIGGVDPARLAGRNVALEDADRLAGDAAAEAAAFHLHNLVLAEGGSLLVTARDLPQHWGLGLPDLTSRMQGAATVALAPPDEALLAAVLVKLFADRQIAAPANLIPYLTQRIERSFAAAQAVVADLDRTALAERRPVTRDLAKRLLEAADDE</sequence>
<gene>
    <name evidence="1" type="ORF">FVF75_02380</name>
</gene>
<proteinExistence type="predicted"/>
<protein>
    <submittedName>
        <fullName evidence="1">Chromosomal replication initiator DnaA</fullName>
    </submittedName>
</protein>
<dbReference type="RefSeq" id="WP_148376142.1">
    <property type="nucleotide sequence ID" value="NZ_VSIY01000003.1"/>
</dbReference>
<dbReference type="Gene3D" id="1.10.8.60">
    <property type="match status" value="1"/>
</dbReference>
<dbReference type="Proteomes" id="UP000322080">
    <property type="component" value="Unassembled WGS sequence"/>
</dbReference>
<comment type="caution">
    <text evidence="1">The sequence shown here is derived from an EMBL/GenBank/DDBJ whole genome shotgun (WGS) entry which is preliminary data.</text>
</comment>
<dbReference type="PANTHER" id="PTHR30050">
    <property type="entry name" value="CHROMOSOMAL REPLICATION INITIATOR PROTEIN DNAA"/>
    <property type="match status" value="1"/>
</dbReference>